<dbReference type="HOGENOM" id="CLU_006842_0_4_1"/>
<dbReference type="InterPro" id="IPR001254">
    <property type="entry name" value="Trypsin_dom"/>
</dbReference>
<evidence type="ECO:0000256" key="3">
    <source>
        <dbReference type="ARBA" id="ARBA00022801"/>
    </source>
</evidence>
<organism evidence="8 9">
    <name type="scientific">Ciona intestinalis</name>
    <name type="common">Transparent sea squirt</name>
    <name type="synonym">Ascidia intestinalis</name>
    <dbReference type="NCBI Taxonomy" id="7719"/>
    <lineage>
        <taxon>Eukaryota</taxon>
        <taxon>Metazoa</taxon>
        <taxon>Chordata</taxon>
        <taxon>Tunicata</taxon>
        <taxon>Ascidiacea</taxon>
        <taxon>Phlebobranchia</taxon>
        <taxon>Cionidae</taxon>
        <taxon>Ciona</taxon>
    </lineage>
</organism>
<dbReference type="InterPro" id="IPR043504">
    <property type="entry name" value="Peptidase_S1_PA_chymotrypsin"/>
</dbReference>
<dbReference type="InterPro" id="IPR033116">
    <property type="entry name" value="TRYPSIN_SER"/>
</dbReference>
<dbReference type="GeneTree" id="ENSGT00940000153216"/>
<dbReference type="InterPro" id="IPR018114">
    <property type="entry name" value="TRYPSIN_HIS"/>
</dbReference>
<dbReference type="FunFam" id="2.40.10.10:FF:000120">
    <property type="entry name" value="Putative serine protease"/>
    <property type="match status" value="1"/>
</dbReference>
<dbReference type="PANTHER" id="PTHR24252:SF7">
    <property type="entry name" value="HYALIN"/>
    <property type="match status" value="1"/>
</dbReference>
<dbReference type="Ensembl" id="ENSCINT00000006080.3">
    <property type="protein sequence ID" value="ENSCINP00000006080.3"/>
    <property type="gene ID" value="ENSCING00000002985.3"/>
</dbReference>
<reference evidence="8" key="2">
    <citation type="submission" date="2025-08" db="UniProtKB">
        <authorList>
            <consortium name="Ensembl"/>
        </authorList>
    </citation>
    <scope>IDENTIFICATION</scope>
</reference>
<protein>
    <recommendedName>
        <fullName evidence="7">Peptidase S1 domain-containing protein</fullName>
    </recommendedName>
</protein>
<dbReference type="GO" id="GO:0004252">
    <property type="term" value="F:serine-type endopeptidase activity"/>
    <property type="evidence" value="ECO:0000318"/>
    <property type="project" value="GO_Central"/>
</dbReference>
<dbReference type="OMA" id="VANYIEW"/>
<dbReference type="InterPro" id="IPR001314">
    <property type="entry name" value="Peptidase_S1A"/>
</dbReference>
<dbReference type="InterPro" id="IPR009003">
    <property type="entry name" value="Peptidase_S1_PA"/>
</dbReference>
<dbReference type="PROSITE" id="PS00134">
    <property type="entry name" value="TRYPSIN_HIS"/>
    <property type="match status" value="1"/>
</dbReference>
<keyword evidence="3 6" id="KW-0378">Hydrolase</keyword>
<accession>F6QYD5</accession>
<evidence type="ECO:0000256" key="2">
    <source>
        <dbReference type="ARBA" id="ARBA00022729"/>
    </source>
</evidence>
<dbReference type="AlphaFoldDB" id="F6QYD5"/>
<dbReference type="Pfam" id="PF00089">
    <property type="entry name" value="Trypsin"/>
    <property type="match status" value="1"/>
</dbReference>
<dbReference type="PRINTS" id="PR00722">
    <property type="entry name" value="CHYMOTRYPSIN"/>
</dbReference>
<evidence type="ECO:0000313" key="9">
    <source>
        <dbReference type="Proteomes" id="UP000008144"/>
    </source>
</evidence>
<evidence type="ECO:0000256" key="4">
    <source>
        <dbReference type="ARBA" id="ARBA00022825"/>
    </source>
</evidence>
<dbReference type="PROSITE" id="PS50240">
    <property type="entry name" value="TRYPSIN_DOM"/>
    <property type="match status" value="1"/>
</dbReference>
<evidence type="ECO:0000313" key="8">
    <source>
        <dbReference type="Ensembl" id="ENSCINP00000006080.3"/>
    </source>
</evidence>
<dbReference type="Gene3D" id="2.40.10.10">
    <property type="entry name" value="Trypsin-like serine proteases"/>
    <property type="match status" value="1"/>
</dbReference>
<reference evidence="9" key="1">
    <citation type="journal article" date="2002" name="Science">
        <title>The draft genome of Ciona intestinalis: insights into chordate and vertebrate origins.</title>
        <authorList>
            <person name="Dehal P."/>
            <person name="Satou Y."/>
            <person name="Campbell R.K."/>
            <person name="Chapman J."/>
            <person name="Degnan B."/>
            <person name="De Tomaso A."/>
            <person name="Davidson B."/>
            <person name="Di Gregorio A."/>
            <person name="Gelpke M."/>
            <person name="Goodstein D.M."/>
            <person name="Harafuji N."/>
            <person name="Hastings K.E."/>
            <person name="Ho I."/>
            <person name="Hotta K."/>
            <person name="Huang W."/>
            <person name="Kawashima T."/>
            <person name="Lemaire P."/>
            <person name="Martinez D."/>
            <person name="Meinertzhagen I.A."/>
            <person name="Necula S."/>
            <person name="Nonaka M."/>
            <person name="Putnam N."/>
            <person name="Rash S."/>
            <person name="Saiga H."/>
            <person name="Satake M."/>
            <person name="Terry A."/>
            <person name="Yamada L."/>
            <person name="Wang H.G."/>
            <person name="Awazu S."/>
            <person name="Azumi K."/>
            <person name="Boore J."/>
            <person name="Branno M."/>
            <person name="Chin-Bow S."/>
            <person name="DeSantis R."/>
            <person name="Doyle S."/>
            <person name="Francino P."/>
            <person name="Keys D.N."/>
            <person name="Haga S."/>
            <person name="Hayashi H."/>
            <person name="Hino K."/>
            <person name="Imai K.S."/>
            <person name="Inaba K."/>
            <person name="Kano S."/>
            <person name="Kobayashi K."/>
            <person name="Kobayashi M."/>
            <person name="Lee B.I."/>
            <person name="Makabe K.W."/>
            <person name="Manohar C."/>
            <person name="Matassi G."/>
            <person name="Medina M."/>
            <person name="Mochizuki Y."/>
            <person name="Mount S."/>
            <person name="Morishita T."/>
            <person name="Miura S."/>
            <person name="Nakayama A."/>
            <person name="Nishizaka S."/>
            <person name="Nomoto H."/>
            <person name="Ohta F."/>
            <person name="Oishi K."/>
            <person name="Rigoutsos I."/>
            <person name="Sano M."/>
            <person name="Sasaki A."/>
            <person name="Sasakura Y."/>
            <person name="Shoguchi E."/>
            <person name="Shin-i T."/>
            <person name="Spagnuolo A."/>
            <person name="Stainier D."/>
            <person name="Suzuki M.M."/>
            <person name="Tassy O."/>
            <person name="Takatori N."/>
            <person name="Tokuoka M."/>
            <person name="Yagi K."/>
            <person name="Yoshizaki F."/>
            <person name="Wada S."/>
            <person name="Zhang C."/>
            <person name="Hyatt P.D."/>
            <person name="Larimer F."/>
            <person name="Detter C."/>
            <person name="Doggett N."/>
            <person name="Glavina T."/>
            <person name="Hawkins T."/>
            <person name="Richardson P."/>
            <person name="Lucas S."/>
            <person name="Kohara Y."/>
            <person name="Levine M."/>
            <person name="Satoh N."/>
            <person name="Rokhsar D.S."/>
        </authorList>
    </citation>
    <scope>NUCLEOTIDE SEQUENCE [LARGE SCALE GENOMIC DNA]</scope>
</reference>
<feature type="domain" description="Peptidase S1" evidence="7">
    <location>
        <begin position="29"/>
        <end position="283"/>
    </location>
</feature>
<keyword evidence="2" id="KW-0732">Signal</keyword>
<keyword evidence="4 6" id="KW-0720">Serine protease</keyword>
<dbReference type="PROSITE" id="PS00135">
    <property type="entry name" value="TRYPSIN_SER"/>
    <property type="match status" value="1"/>
</dbReference>
<dbReference type="SUPFAM" id="SSF50494">
    <property type="entry name" value="Trypsin-like serine proteases"/>
    <property type="match status" value="1"/>
</dbReference>
<dbReference type="SMART" id="SM00020">
    <property type="entry name" value="Tryp_SPc"/>
    <property type="match status" value="1"/>
</dbReference>
<dbReference type="PANTHER" id="PTHR24252">
    <property type="entry name" value="ACROSIN-RELATED"/>
    <property type="match status" value="1"/>
</dbReference>
<keyword evidence="9" id="KW-1185">Reference proteome</keyword>
<keyword evidence="1 6" id="KW-0645">Protease</keyword>
<evidence type="ECO:0000256" key="1">
    <source>
        <dbReference type="ARBA" id="ARBA00022670"/>
    </source>
</evidence>
<dbReference type="MEROPS" id="S01.082"/>
<dbReference type="GO" id="GO:0006508">
    <property type="term" value="P:proteolysis"/>
    <property type="evidence" value="ECO:0007669"/>
    <property type="project" value="UniProtKB-KW"/>
</dbReference>
<dbReference type="InParanoid" id="F6QYD5"/>
<dbReference type="Proteomes" id="UP000008144">
    <property type="component" value="Unassembled WGS sequence"/>
</dbReference>
<evidence type="ECO:0000256" key="6">
    <source>
        <dbReference type="RuleBase" id="RU363034"/>
    </source>
</evidence>
<proteinExistence type="predicted"/>
<evidence type="ECO:0000256" key="5">
    <source>
        <dbReference type="ARBA" id="ARBA00023157"/>
    </source>
</evidence>
<sequence>SPYNDSVWDGIRGDCGVPRIKPDLKRGRIVGGDEAVANSWPWQISLVKYISFGDGYASLKHICGGTLIGPNTVISATHCFLNRDRTQTTTKADSYRVIVGGHDKSKLTKGAKMSKIAQIIHHPLNNLATFSKQRVAPVNDISLLKLVNSYNPSRTSPVVAFACLPKPKVFPPVGKRCWSSGWGRTMYTGSDDVLKQLPQPIVSQQLCTKFYSNMISYDKHLCALESAAGTCQGDSGGPLVCQGSDMKWSLYGATSFGPVPCATAPGVFSSVANYIEWLCCHMDETGPCAKIACKLP</sequence>
<reference evidence="8" key="3">
    <citation type="submission" date="2025-09" db="UniProtKB">
        <authorList>
            <consortium name="Ensembl"/>
        </authorList>
    </citation>
    <scope>IDENTIFICATION</scope>
</reference>
<name>F6QYD5_CIOIN</name>
<dbReference type="STRING" id="7719.ENSCINP00000006080"/>
<evidence type="ECO:0000259" key="7">
    <source>
        <dbReference type="PROSITE" id="PS50240"/>
    </source>
</evidence>
<keyword evidence="5" id="KW-1015">Disulfide bond</keyword>
<dbReference type="CDD" id="cd00190">
    <property type="entry name" value="Tryp_SPc"/>
    <property type="match status" value="1"/>
</dbReference>